<evidence type="ECO:0000256" key="1">
    <source>
        <dbReference type="ARBA" id="ARBA00007689"/>
    </source>
</evidence>
<dbReference type="SUPFAM" id="SSF54909">
    <property type="entry name" value="Dimeric alpha+beta barrel"/>
    <property type="match status" value="1"/>
</dbReference>
<accession>A0A4R4XGB8</accession>
<name>A0A4R4XGB8_9ACTN</name>
<protein>
    <recommendedName>
        <fullName evidence="2">YCII-related domain-containing protein</fullName>
    </recommendedName>
</protein>
<proteinExistence type="inferred from homology"/>
<dbReference type="OrthoDB" id="3784582at2"/>
<gene>
    <name evidence="3" type="ORF">E1218_03220</name>
</gene>
<organism evidence="3 4">
    <name type="scientific">Kribbella turkmenica</name>
    <dbReference type="NCBI Taxonomy" id="2530375"/>
    <lineage>
        <taxon>Bacteria</taxon>
        <taxon>Bacillati</taxon>
        <taxon>Actinomycetota</taxon>
        <taxon>Actinomycetes</taxon>
        <taxon>Propionibacteriales</taxon>
        <taxon>Kribbellaceae</taxon>
        <taxon>Kribbella</taxon>
    </lineage>
</organism>
<evidence type="ECO:0000259" key="2">
    <source>
        <dbReference type="Pfam" id="PF03795"/>
    </source>
</evidence>
<dbReference type="InterPro" id="IPR005545">
    <property type="entry name" value="YCII"/>
</dbReference>
<sequence>MKYVILIHSNPRPWGHPTVDHTEVGRTIPVDQRQQMYKEFDELLAELQASGEFLTAEALDDPASSRVYRWGGKWPGGRLVGTDGLYAEAKEQLAGFFVFDFATRERAEEIAAKFAGPGDTIELRPVA</sequence>
<dbReference type="RefSeq" id="WP_132316046.1">
    <property type="nucleotide sequence ID" value="NZ_SMKR01000008.1"/>
</dbReference>
<comment type="similarity">
    <text evidence="1">Belongs to the YciI family.</text>
</comment>
<dbReference type="InterPro" id="IPR011008">
    <property type="entry name" value="Dimeric_a/b-barrel"/>
</dbReference>
<keyword evidence="4" id="KW-1185">Reference proteome</keyword>
<dbReference type="Proteomes" id="UP000295172">
    <property type="component" value="Unassembled WGS sequence"/>
</dbReference>
<dbReference type="AlphaFoldDB" id="A0A4R4XGB8"/>
<dbReference type="Pfam" id="PF03795">
    <property type="entry name" value="YCII"/>
    <property type="match status" value="1"/>
</dbReference>
<dbReference type="Gene3D" id="3.30.70.1060">
    <property type="entry name" value="Dimeric alpha+beta barrel"/>
    <property type="match status" value="1"/>
</dbReference>
<dbReference type="EMBL" id="SMKR01000008">
    <property type="protein sequence ID" value="TDD29790.1"/>
    <property type="molecule type" value="Genomic_DNA"/>
</dbReference>
<reference evidence="3 4" key="1">
    <citation type="submission" date="2019-02" db="EMBL/GenBank/DDBJ databases">
        <title>Draft genome sequences of novel Actinobacteria.</title>
        <authorList>
            <person name="Sahin N."/>
            <person name="Ay H."/>
            <person name="Saygin H."/>
        </authorList>
    </citation>
    <scope>NUCLEOTIDE SEQUENCE [LARGE SCALE GENOMIC DNA]</scope>
    <source>
        <strain evidence="3 4">16K104</strain>
    </source>
</reference>
<comment type="caution">
    <text evidence="3">The sequence shown here is derived from an EMBL/GenBank/DDBJ whole genome shotgun (WGS) entry which is preliminary data.</text>
</comment>
<evidence type="ECO:0000313" key="3">
    <source>
        <dbReference type="EMBL" id="TDD29790.1"/>
    </source>
</evidence>
<evidence type="ECO:0000313" key="4">
    <source>
        <dbReference type="Proteomes" id="UP000295172"/>
    </source>
</evidence>
<feature type="domain" description="YCII-related" evidence="2">
    <location>
        <begin position="1"/>
        <end position="113"/>
    </location>
</feature>